<dbReference type="Gene3D" id="1.10.101.10">
    <property type="entry name" value="PGBD-like superfamily/PGBD"/>
    <property type="match status" value="1"/>
</dbReference>
<dbReference type="OMA" id="THDDWND"/>
<dbReference type="PATRIC" id="fig|38300.4.peg.6100"/>
<name>A0A0M4DNV5_STRPR</name>
<evidence type="ECO:0000313" key="1">
    <source>
        <dbReference type="EMBL" id="ALC24130.1"/>
    </source>
</evidence>
<gene>
    <name evidence="1" type="ORF">SPRI_5824</name>
</gene>
<proteinExistence type="predicted"/>
<reference evidence="1 2" key="1">
    <citation type="submission" date="2015-08" db="EMBL/GenBank/DDBJ databases">
        <title>Genome sequence of the pristinamycin over-producing bacterium Streptomyces pristinaespiralis HCCB10218.</title>
        <authorList>
            <person name="Tian J."/>
            <person name="Yang J."/>
            <person name="Li L."/>
            <person name="Ruan L."/>
            <person name="Wei W."/>
            <person name="Zheng G."/>
            <person name="Wei Z."/>
            <person name="Yang S."/>
            <person name="Ge M."/>
            <person name="Jiang W."/>
            <person name="Lu Y."/>
        </authorList>
    </citation>
    <scope>NUCLEOTIDE SEQUENCE [LARGE SCALE GENOMIC DNA]</scope>
    <source>
        <strain evidence="1 2">HCCB 10218</strain>
    </source>
</reference>
<organism evidence="1">
    <name type="scientific">Streptomyces pristinaespiralis</name>
    <dbReference type="NCBI Taxonomy" id="38300"/>
    <lineage>
        <taxon>Bacteria</taxon>
        <taxon>Bacillati</taxon>
        <taxon>Actinomycetota</taxon>
        <taxon>Actinomycetes</taxon>
        <taxon>Kitasatosporales</taxon>
        <taxon>Streptomycetaceae</taxon>
        <taxon>Streptomyces</taxon>
    </lineage>
</organism>
<dbReference type="RefSeq" id="WP_005319382.1">
    <property type="nucleotide sequence ID" value="NZ_CP011340.1"/>
</dbReference>
<dbReference type="EMBL" id="CP011340">
    <property type="protein sequence ID" value="ALC24130.1"/>
    <property type="molecule type" value="Genomic_DNA"/>
</dbReference>
<accession>A0A0M4DNV5</accession>
<dbReference type="STRING" id="38300.SPRI_5824"/>
<dbReference type="InterPro" id="IPR036366">
    <property type="entry name" value="PGBDSf"/>
</dbReference>
<dbReference type="KEGG" id="spri:SPRI_5824"/>
<protein>
    <submittedName>
        <fullName evidence="1">Tat pathway signal protein</fullName>
    </submittedName>
</protein>
<dbReference type="InterPro" id="IPR036365">
    <property type="entry name" value="PGBD-like_sf"/>
</dbReference>
<dbReference type="OrthoDB" id="5244994at2"/>
<dbReference type="GeneID" id="97233130"/>
<sequence length="187" mass="21221">MNFQRKRARAVAAVMGAALVTTLGLAASPASAKISDGWVRGYDRFSDDWDDEGDLQRLEPYSNSNATCLWQRILWAEGAYAVDYDNERFTKGDIDGYFGWRTFYSTRDLQRRLAVTQDGIVGGTTFGLVNKHMYQTGGSTARGKTLYLRYQGREHSFDLRRNTEGKYVFPDGNDDWRQAGYEYLSCG</sequence>
<dbReference type="SUPFAM" id="SSF47090">
    <property type="entry name" value="PGBD-like"/>
    <property type="match status" value="1"/>
</dbReference>
<evidence type="ECO:0000313" key="2">
    <source>
        <dbReference type="Proteomes" id="UP000060513"/>
    </source>
</evidence>
<dbReference type="AlphaFoldDB" id="A0A0M4DNV5"/>
<dbReference type="Proteomes" id="UP000060513">
    <property type="component" value="Chromosome"/>
</dbReference>